<dbReference type="HOGENOM" id="CLU_014546_3_0_1"/>
<reference evidence="3" key="5">
    <citation type="journal article" date="2018" name="Nat. Plants">
        <title>Whole-genome landscape of Medicago truncatula symbiotic genes.</title>
        <authorList>
            <person name="Pecrix Y."/>
            <person name="Gamas P."/>
            <person name="Carrere S."/>
        </authorList>
    </citation>
    <scope>NUCLEOTIDE SEQUENCE</scope>
    <source>
        <tissue evidence="3">Leaves</tissue>
    </source>
</reference>
<keyword evidence="1 3" id="KW-0808">Transferase</keyword>
<dbReference type="InterPro" id="IPR051283">
    <property type="entry name" value="Sec_Metabolite_Acyltrans"/>
</dbReference>
<dbReference type="KEGG" id="mtr:25480598"/>
<dbReference type="EC" id="2.3.1.133" evidence="3"/>
<evidence type="ECO:0000313" key="5">
    <source>
        <dbReference type="Proteomes" id="UP000002051"/>
    </source>
</evidence>
<dbReference type="Proteomes" id="UP000265566">
    <property type="component" value="Chromosome 8"/>
</dbReference>
<organism evidence="2 5">
    <name type="scientific">Medicago truncatula</name>
    <name type="common">Barrel medic</name>
    <name type="synonym">Medicago tribuloides</name>
    <dbReference type="NCBI Taxonomy" id="3880"/>
    <lineage>
        <taxon>Eukaryota</taxon>
        <taxon>Viridiplantae</taxon>
        <taxon>Streptophyta</taxon>
        <taxon>Embryophyta</taxon>
        <taxon>Tracheophyta</taxon>
        <taxon>Spermatophyta</taxon>
        <taxon>Magnoliopsida</taxon>
        <taxon>eudicotyledons</taxon>
        <taxon>Gunneridae</taxon>
        <taxon>Pentapetalae</taxon>
        <taxon>rosids</taxon>
        <taxon>fabids</taxon>
        <taxon>Fabales</taxon>
        <taxon>Fabaceae</taxon>
        <taxon>Papilionoideae</taxon>
        <taxon>50 kb inversion clade</taxon>
        <taxon>NPAAA clade</taxon>
        <taxon>Hologalegina</taxon>
        <taxon>IRL clade</taxon>
        <taxon>Trifolieae</taxon>
        <taxon>Medicago</taxon>
    </lineage>
</organism>
<keyword evidence="3" id="KW-0012">Acyltransferase</keyword>
<evidence type="ECO:0000313" key="6">
    <source>
        <dbReference type="Proteomes" id="UP000265566"/>
    </source>
</evidence>
<reference evidence="6" key="4">
    <citation type="journal article" date="2018" name="Nat. Plants">
        <title>Whole-genome landscape of Medicago truncatula symbiotic genes.</title>
        <authorList>
            <person name="Pecrix Y."/>
            <person name="Staton S.E."/>
            <person name="Sallet E."/>
            <person name="Lelandais-Briere C."/>
            <person name="Moreau S."/>
            <person name="Carrere S."/>
            <person name="Blein T."/>
            <person name="Jardinaud M.F."/>
            <person name="Latrasse D."/>
            <person name="Zouine M."/>
            <person name="Zahm M."/>
            <person name="Kreplak J."/>
            <person name="Mayjonade B."/>
            <person name="Satge C."/>
            <person name="Perez M."/>
            <person name="Cauet S."/>
            <person name="Marande W."/>
            <person name="Chantry-Darmon C."/>
            <person name="Lopez-Roques C."/>
            <person name="Bouchez O."/>
            <person name="Berard A."/>
            <person name="Debelle F."/>
            <person name="Munos S."/>
            <person name="Bendahmane A."/>
            <person name="Berges H."/>
            <person name="Niebel A."/>
            <person name="Buitink J."/>
            <person name="Frugier F."/>
            <person name="Benhamed M."/>
            <person name="Crespi M."/>
            <person name="Gouzy J."/>
            <person name="Gamas P."/>
        </authorList>
    </citation>
    <scope>NUCLEOTIDE SEQUENCE [LARGE SCALE GENOMIC DNA]</scope>
    <source>
        <strain evidence="6">cv. Jemalong A17</strain>
    </source>
</reference>
<dbReference type="PANTHER" id="PTHR31896:SF43">
    <property type="entry name" value="PROTEIN ENHANCED PSEUDOMONAS SUSCEPTIBILITY 1"/>
    <property type="match status" value="1"/>
</dbReference>
<dbReference type="EMBL" id="KL402915">
    <property type="protein sequence ID" value="KEH16419.1"/>
    <property type="molecule type" value="Genomic_DNA"/>
</dbReference>
<dbReference type="Pfam" id="PF02458">
    <property type="entry name" value="Transferase"/>
    <property type="match status" value="1"/>
</dbReference>
<evidence type="ECO:0000313" key="4">
    <source>
        <dbReference type="EnsemblPlants" id="KEH16419"/>
    </source>
</evidence>
<dbReference type="GO" id="GO:0047172">
    <property type="term" value="F:shikimate O-hydroxycinnamoyltransferase activity"/>
    <property type="evidence" value="ECO:0007669"/>
    <property type="project" value="UniProtKB-EC"/>
</dbReference>
<dbReference type="Gramene" id="rna47057">
    <property type="protein sequence ID" value="RHN40831.1"/>
    <property type="gene ID" value="gene47057"/>
</dbReference>
<dbReference type="Proteomes" id="UP000002051">
    <property type="component" value="Unassembled WGS sequence"/>
</dbReference>
<dbReference type="EMBL" id="PSQE01000008">
    <property type="protein sequence ID" value="RHN40831.1"/>
    <property type="molecule type" value="Genomic_DNA"/>
</dbReference>
<reference evidence="2 5" key="1">
    <citation type="journal article" date="2011" name="Nature">
        <title>The Medicago genome provides insight into the evolution of rhizobial symbioses.</title>
        <authorList>
            <person name="Young N.D."/>
            <person name="Debelle F."/>
            <person name="Oldroyd G.E."/>
            <person name="Geurts R."/>
            <person name="Cannon S.B."/>
            <person name="Udvardi M.K."/>
            <person name="Benedito V.A."/>
            <person name="Mayer K.F."/>
            <person name="Gouzy J."/>
            <person name="Schoof H."/>
            <person name="Van de Peer Y."/>
            <person name="Proost S."/>
            <person name="Cook D.R."/>
            <person name="Meyers B.C."/>
            <person name="Spannagl M."/>
            <person name="Cheung F."/>
            <person name="De Mita S."/>
            <person name="Krishnakumar V."/>
            <person name="Gundlach H."/>
            <person name="Zhou S."/>
            <person name="Mudge J."/>
            <person name="Bharti A.K."/>
            <person name="Murray J.D."/>
            <person name="Naoumkina M.A."/>
            <person name="Rosen B."/>
            <person name="Silverstein K.A."/>
            <person name="Tang H."/>
            <person name="Rombauts S."/>
            <person name="Zhao P.X."/>
            <person name="Zhou P."/>
            <person name="Barbe V."/>
            <person name="Bardou P."/>
            <person name="Bechner M."/>
            <person name="Bellec A."/>
            <person name="Berger A."/>
            <person name="Berges H."/>
            <person name="Bidwell S."/>
            <person name="Bisseling T."/>
            <person name="Choisne N."/>
            <person name="Couloux A."/>
            <person name="Denny R."/>
            <person name="Deshpande S."/>
            <person name="Dai X."/>
            <person name="Doyle J.J."/>
            <person name="Dudez A.M."/>
            <person name="Farmer A.D."/>
            <person name="Fouteau S."/>
            <person name="Franken C."/>
            <person name="Gibelin C."/>
            <person name="Gish J."/>
            <person name="Goldstein S."/>
            <person name="Gonzalez A.J."/>
            <person name="Green P.J."/>
            <person name="Hallab A."/>
            <person name="Hartog M."/>
            <person name="Hua A."/>
            <person name="Humphray S.J."/>
            <person name="Jeong D.H."/>
            <person name="Jing Y."/>
            <person name="Jocker A."/>
            <person name="Kenton S.M."/>
            <person name="Kim D.J."/>
            <person name="Klee K."/>
            <person name="Lai H."/>
            <person name="Lang C."/>
            <person name="Lin S."/>
            <person name="Macmil S.L."/>
            <person name="Magdelenat G."/>
            <person name="Matthews L."/>
            <person name="McCorrison J."/>
            <person name="Monaghan E.L."/>
            <person name="Mun J.H."/>
            <person name="Najar F.Z."/>
            <person name="Nicholson C."/>
            <person name="Noirot C."/>
            <person name="O'Bleness M."/>
            <person name="Paule C.R."/>
            <person name="Poulain J."/>
            <person name="Prion F."/>
            <person name="Qin B."/>
            <person name="Qu C."/>
            <person name="Retzel E.F."/>
            <person name="Riddle C."/>
            <person name="Sallet E."/>
            <person name="Samain S."/>
            <person name="Samson N."/>
            <person name="Sanders I."/>
            <person name="Saurat O."/>
            <person name="Scarpelli C."/>
            <person name="Schiex T."/>
            <person name="Segurens B."/>
            <person name="Severin A.J."/>
            <person name="Sherrier D.J."/>
            <person name="Shi R."/>
            <person name="Sims S."/>
            <person name="Singer S.R."/>
            <person name="Sinharoy S."/>
            <person name="Sterck L."/>
            <person name="Viollet A."/>
            <person name="Wang B.B."/>
            <person name="Wang K."/>
            <person name="Wang M."/>
            <person name="Wang X."/>
            <person name="Warfsmann J."/>
            <person name="Weissenbach J."/>
            <person name="White D.D."/>
            <person name="White J.D."/>
            <person name="Wiley G.B."/>
            <person name="Wincker P."/>
            <person name="Xing Y."/>
            <person name="Yang L."/>
            <person name="Yao Z."/>
            <person name="Ying F."/>
            <person name="Zhai J."/>
            <person name="Zhou L."/>
            <person name="Zuber A."/>
            <person name="Denarie J."/>
            <person name="Dixon R.A."/>
            <person name="May G.D."/>
            <person name="Schwartz D.C."/>
            <person name="Rogers J."/>
            <person name="Quetier F."/>
            <person name="Town C.D."/>
            <person name="Roe B.A."/>
        </authorList>
    </citation>
    <scope>NUCLEOTIDE SEQUENCE [LARGE SCALE GENOMIC DNA]</scope>
    <source>
        <strain evidence="2">A17</strain>
        <strain evidence="4 5">cv. Jemalong A17</strain>
    </source>
</reference>
<evidence type="ECO:0000313" key="3">
    <source>
        <dbReference type="EMBL" id="RHN40831.1"/>
    </source>
</evidence>
<protein>
    <submittedName>
        <fullName evidence="2">HXXXD-type acyl-transferase family protein</fullName>
    </submittedName>
    <submittedName>
        <fullName evidence="3">Putative shikimate O-hydroxycinnamoyltransferase</fullName>
        <ecNumber evidence="3">2.3.1.133</ecNumber>
    </submittedName>
</protein>
<accession>A0A072TFW1</accession>
<sequence>MSSIKILSTTTIHASNHNLSDSTYHTIHLTPWDLQFLPFGFNQKGLLYQHPFELDRTNQIQHLKDSLSSTLDIFWPFTGRLKITTEHEANTISCSIVCNNEGALFVHAVAKNISVADIVRPTYHPPIHHSFFALNGVKNYEGTSQPLLAIQVTELVDGIFIGFTVNHVIVDGTSFWHFINSWAEISKGCLKISKLPTFDRWFSKGIECPIRFPFTIESRYNDNDEEGKINFPERVFHFKKESIAKLKFKANLEVGTKNISSLQAIFTHIWRSIIRCKKLDPQAEVKFVLDIGIRPRLIPPLPEDYFGNAVIDCVVSIRADDLLKDGGLGKGSLEMNKMIVLHSDERLKNHYENWLITPSFVTSGMANSDSLVIGGSPWFDVYGNDFGWGKPVGVRSGGSNKRNGKIYVYAGVEDGSMDLEVCLPCEILEAIRNDPEFMDVVSY</sequence>
<reference evidence="2 5" key="2">
    <citation type="journal article" date="2014" name="BMC Genomics">
        <title>An improved genome release (version Mt4.0) for the model legume Medicago truncatula.</title>
        <authorList>
            <person name="Tang H."/>
            <person name="Krishnakumar V."/>
            <person name="Bidwell S."/>
            <person name="Rosen B."/>
            <person name="Chan A."/>
            <person name="Zhou S."/>
            <person name="Gentzbittel L."/>
            <person name="Childs K.L."/>
            <person name="Yandell M."/>
            <person name="Gundlach H."/>
            <person name="Mayer K.F."/>
            <person name="Schwartz D.C."/>
            <person name="Town C.D."/>
        </authorList>
    </citation>
    <scope>GENOME REANNOTATION</scope>
    <source>
        <strain evidence="2">A17</strain>
        <strain evidence="4 5">cv. Jemalong A17</strain>
    </source>
</reference>
<evidence type="ECO:0000256" key="1">
    <source>
        <dbReference type="ARBA" id="ARBA00022679"/>
    </source>
</evidence>
<gene>
    <name evidence="4" type="primary">25480598</name>
    <name evidence="2" type="ORF">MTR_0190s0020</name>
    <name evidence="3" type="ORF">MtrunA17_Chr8g0359251</name>
</gene>
<dbReference type="PANTHER" id="PTHR31896">
    <property type="entry name" value="FAMILY REGULATORY PROTEIN, PUTATIVE (AFU_ORTHOLOGUE AFUA_3G14730)-RELATED"/>
    <property type="match status" value="1"/>
</dbReference>
<dbReference type="InterPro" id="IPR023213">
    <property type="entry name" value="CAT-like_dom_sf"/>
</dbReference>
<evidence type="ECO:0000313" key="2">
    <source>
        <dbReference type="EMBL" id="KEH16419.1"/>
    </source>
</evidence>
<dbReference type="Gene3D" id="3.30.559.10">
    <property type="entry name" value="Chloramphenicol acetyltransferase-like domain"/>
    <property type="match status" value="2"/>
</dbReference>
<reference evidence="4" key="3">
    <citation type="submission" date="2015-06" db="UniProtKB">
        <authorList>
            <consortium name="EnsemblPlants"/>
        </authorList>
    </citation>
    <scope>IDENTIFICATION</scope>
    <source>
        <strain evidence="4">cv. Jemalong A17</strain>
    </source>
</reference>
<keyword evidence="5" id="KW-1185">Reference proteome</keyword>
<proteinExistence type="predicted"/>
<name>A0A072TFW1_MEDTR</name>
<dbReference type="AlphaFoldDB" id="A0A072TFW1"/>
<dbReference type="EnsemblPlants" id="KEH16419">
    <property type="protein sequence ID" value="KEH16419"/>
    <property type="gene ID" value="MTR_0190s0020"/>
</dbReference>
<dbReference type="GO" id="GO:0016747">
    <property type="term" value="F:acyltransferase activity, transferring groups other than amino-acyl groups"/>
    <property type="evidence" value="ECO:0000318"/>
    <property type="project" value="GO_Central"/>
</dbReference>
<dbReference type="GO" id="GO:0005737">
    <property type="term" value="C:cytoplasm"/>
    <property type="evidence" value="ECO:0000318"/>
    <property type="project" value="GO_Central"/>
</dbReference>
<dbReference type="OrthoDB" id="1862401at2759"/>